<dbReference type="InterPro" id="IPR001360">
    <property type="entry name" value="Glyco_hydro_1"/>
</dbReference>
<dbReference type="RefSeq" id="WP_092537315.1">
    <property type="nucleotide sequence ID" value="NZ_FNIM01000014.1"/>
</dbReference>
<organism evidence="5 6">
    <name type="scientific">Actinomyces ruminicola</name>
    <dbReference type="NCBI Taxonomy" id="332524"/>
    <lineage>
        <taxon>Bacteria</taxon>
        <taxon>Bacillati</taxon>
        <taxon>Actinomycetota</taxon>
        <taxon>Actinomycetes</taxon>
        <taxon>Actinomycetales</taxon>
        <taxon>Actinomycetaceae</taxon>
        <taxon>Actinomyces</taxon>
    </lineage>
</organism>
<keyword evidence="3" id="KW-0326">Glycosidase</keyword>
<dbReference type="AlphaFoldDB" id="A0A1H0E6A4"/>
<dbReference type="PRINTS" id="PR00131">
    <property type="entry name" value="GLHYDRLASE1"/>
</dbReference>
<dbReference type="PANTHER" id="PTHR10353:SF36">
    <property type="entry name" value="LP05116P"/>
    <property type="match status" value="1"/>
</dbReference>
<evidence type="ECO:0000256" key="2">
    <source>
        <dbReference type="ARBA" id="ARBA00022801"/>
    </source>
</evidence>
<keyword evidence="6" id="KW-1185">Reference proteome</keyword>
<evidence type="ECO:0000313" key="5">
    <source>
        <dbReference type="EMBL" id="SDN77798.1"/>
    </source>
</evidence>
<dbReference type="SUPFAM" id="SSF51445">
    <property type="entry name" value="(Trans)glycosidases"/>
    <property type="match status" value="1"/>
</dbReference>
<accession>A0A1H0E6A4</accession>
<protein>
    <submittedName>
        <fullName evidence="5">Aryl-beta-glucosidase</fullName>
    </submittedName>
</protein>
<dbReference type="Pfam" id="PF00232">
    <property type="entry name" value="Glyco_hydro_1"/>
    <property type="match status" value="2"/>
</dbReference>
<proteinExistence type="inferred from homology"/>
<dbReference type="EMBL" id="FNIM01000014">
    <property type="protein sequence ID" value="SDN77798.1"/>
    <property type="molecule type" value="Genomic_DNA"/>
</dbReference>
<dbReference type="GO" id="GO:0016052">
    <property type="term" value="P:carbohydrate catabolic process"/>
    <property type="evidence" value="ECO:0007669"/>
    <property type="project" value="TreeGrafter"/>
</dbReference>
<evidence type="ECO:0000256" key="3">
    <source>
        <dbReference type="ARBA" id="ARBA00023295"/>
    </source>
</evidence>
<sequence>MTIPAPASTYTSPTTRRTPFPEGFLWGTATASHQVEGGNVSNDVWLYEHVPGTMYAESSGDACDHYNRYREDIALLASLGLNAYRFSLEWSRIEPAEGEFSAVAIAHYRDMLRACHEHGLTPLVTYHHFTSPQWLIARGGWEDAGTPALFARYCRRVTEELGDLFDIACTMNEPNLAILLGEMGMCEREPAQRLGNPTWEGAARALGTTADKVAGFQLSATPQAFEIKCAAHKAAARAIKAIKPEMQVGWTLANSDFHAAPGGEERVARLNEENNLRYLRVSEGDDFVGLQTYNRTVLGPDGPVPPAAGAVLNQGGEEIWPWAIGAVVRQAWDTVQMPIYVTENGLNTEDDAQRVDFLRTAIGEVGSAIADGIDVRGYMCWSAMDNFEWIFGYGPKFGIIAVDRDTQVRTPKPSAHLLGEIAETNGANLDWN</sequence>
<evidence type="ECO:0000313" key="6">
    <source>
        <dbReference type="Proteomes" id="UP000198541"/>
    </source>
</evidence>
<dbReference type="PROSITE" id="PS00653">
    <property type="entry name" value="GLYCOSYL_HYDROL_F1_2"/>
    <property type="match status" value="1"/>
</dbReference>
<dbReference type="Gene3D" id="3.20.20.80">
    <property type="entry name" value="Glycosidases"/>
    <property type="match status" value="1"/>
</dbReference>
<keyword evidence="2" id="KW-0378">Hydrolase</keyword>
<dbReference type="STRING" id="332524.SAMN04487766_10577"/>
<name>A0A1H0E6A4_9ACTO</name>
<dbReference type="InterPro" id="IPR033132">
    <property type="entry name" value="GH_1_N_CS"/>
</dbReference>
<dbReference type="GO" id="GO:0005829">
    <property type="term" value="C:cytosol"/>
    <property type="evidence" value="ECO:0007669"/>
    <property type="project" value="TreeGrafter"/>
</dbReference>
<comment type="similarity">
    <text evidence="1 4">Belongs to the glycosyl hydrolase 1 family.</text>
</comment>
<dbReference type="GO" id="GO:0008422">
    <property type="term" value="F:beta-glucosidase activity"/>
    <property type="evidence" value="ECO:0007669"/>
    <property type="project" value="TreeGrafter"/>
</dbReference>
<dbReference type="Proteomes" id="UP000198541">
    <property type="component" value="Unassembled WGS sequence"/>
</dbReference>
<dbReference type="InterPro" id="IPR017853">
    <property type="entry name" value="GH"/>
</dbReference>
<evidence type="ECO:0000256" key="4">
    <source>
        <dbReference type="RuleBase" id="RU003690"/>
    </source>
</evidence>
<gene>
    <name evidence="5" type="ORF">SAMN05216355_11417</name>
</gene>
<evidence type="ECO:0000256" key="1">
    <source>
        <dbReference type="ARBA" id="ARBA00010838"/>
    </source>
</evidence>
<reference evidence="6" key="1">
    <citation type="submission" date="2016-10" db="EMBL/GenBank/DDBJ databases">
        <authorList>
            <person name="Varghese N."/>
            <person name="Submissions S."/>
        </authorList>
    </citation>
    <scope>NUCLEOTIDE SEQUENCE [LARGE SCALE GENOMIC DNA]</scope>
    <source>
        <strain evidence="6">DSM 27982</strain>
    </source>
</reference>
<dbReference type="PANTHER" id="PTHR10353">
    <property type="entry name" value="GLYCOSYL HYDROLASE"/>
    <property type="match status" value="1"/>
</dbReference>